<feature type="transmembrane region" description="Helical" evidence="5">
    <location>
        <begin position="170"/>
        <end position="191"/>
    </location>
</feature>
<evidence type="ECO:0000256" key="2">
    <source>
        <dbReference type="ARBA" id="ARBA00022692"/>
    </source>
</evidence>
<proteinExistence type="predicted"/>
<dbReference type="PATRIC" id="fig|1227457.3.peg.3197"/>
<keyword evidence="3 5" id="KW-1133">Transmembrane helix</keyword>
<gene>
    <name evidence="6" type="ORF">C451_16435</name>
</gene>
<evidence type="ECO:0000256" key="1">
    <source>
        <dbReference type="ARBA" id="ARBA00004127"/>
    </source>
</evidence>
<evidence type="ECO:0000256" key="5">
    <source>
        <dbReference type="SAM" id="Phobius"/>
    </source>
</evidence>
<protein>
    <recommendedName>
        <fullName evidence="8">VIT family protein</fullName>
    </recommendedName>
</protein>
<evidence type="ECO:0000256" key="3">
    <source>
        <dbReference type="ARBA" id="ARBA00022989"/>
    </source>
</evidence>
<feature type="transmembrane region" description="Helical" evidence="5">
    <location>
        <begin position="110"/>
        <end position="133"/>
    </location>
</feature>
<dbReference type="OrthoDB" id="60696at2157"/>
<evidence type="ECO:0000256" key="4">
    <source>
        <dbReference type="ARBA" id="ARBA00023136"/>
    </source>
</evidence>
<dbReference type="RefSeq" id="WP_007742180.1">
    <property type="nucleotide sequence ID" value="NZ_AOMF01000169.1"/>
</dbReference>
<dbReference type="AlphaFoldDB" id="M0MXY3"/>
<sequence length="193" mass="20435">MADDEASLTDRVDTDMVGPIARRYFVSNGFDGALTGVGVTVGAYLSGIPDGLTVISLGLAAAVGLTTSGVWSVWEIERAEMRAEIQETEEAMLADLSDTRIERDKMSNQVVNALMSGLGPLLGLIVPLVPFLFEGTVFSLLQATLVSVAMAVGVLFTFGAYMASISRQRWYIAGIRMGLAGIVVAVLNVFLPG</sequence>
<keyword evidence="7" id="KW-1185">Reference proteome</keyword>
<dbReference type="GO" id="GO:0012505">
    <property type="term" value="C:endomembrane system"/>
    <property type="evidence" value="ECO:0007669"/>
    <property type="project" value="UniProtKB-SubCell"/>
</dbReference>
<evidence type="ECO:0000313" key="6">
    <source>
        <dbReference type="EMBL" id="EMA50572.1"/>
    </source>
</evidence>
<dbReference type="InterPro" id="IPR008217">
    <property type="entry name" value="Ccc1_fam"/>
</dbReference>
<dbReference type="EMBL" id="AOMF01000169">
    <property type="protein sequence ID" value="EMA50572.1"/>
    <property type="molecule type" value="Genomic_DNA"/>
</dbReference>
<comment type="subcellular location">
    <subcellularLocation>
        <location evidence="1">Endomembrane system</location>
        <topology evidence="1">Multi-pass membrane protein</topology>
    </subcellularLocation>
</comment>
<organism evidence="6 7">
    <name type="scientific">Halococcus thailandensis JCM 13552</name>
    <dbReference type="NCBI Taxonomy" id="1227457"/>
    <lineage>
        <taxon>Archaea</taxon>
        <taxon>Methanobacteriati</taxon>
        <taxon>Methanobacteriota</taxon>
        <taxon>Stenosarchaea group</taxon>
        <taxon>Halobacteria</taxon>
        <taxon>Halobacteriales</taxon>
        <taxon>Halococcaceae</taxon>
        <taxon>Halococcus</taxon>
    </lineage>
</organism>
<feature type="transmembrane region" description="Helical" evidence="5">
    <location>
        <begin position="139"/>
        <end position="163"/>
    </location>
</feature>
<comment type="caution">
    <text evidence="6">The sequence shown here is derived from an EMBL/GenBank/DDBJ whole genome shotgun (WGS) entry which is preliminary data.</text>
</comment>
<accession>M0MXY3</accession>
<dbReference type="GO" id="GO:0005384">
    <property type="term" value="F:manganese ion transmembrane transporter activity"/>
    <property type="evidence" value="ECO:0007669"/>
    <property type="project" value="InterPro"/>
</dbReference>
<keyword evidence="4 5" id="KW-0472">Membrane</keyword>
<keyword evidence="2 5" id="KW-0812">Transmembrane</keyword>
<name>M0MXY3_9EURY</name>
<reference evidence="6 7" key="1">
    <citation type="journal article" date="2014" name="PLoS Genet.">
        <title>Phylogenetically driven sequencing of extremely halophilic archaea reveals strategies for static and dynamic osmo-response.</title>
        <authorList>
            <person name="Becker E.A."/>
            <person name="Seitzer P.M."/>
            <person name="Tritt A."/>
            <person name="Larsen D."/>
            <person name="Krusor M."/>
            <person name="Yao A.I."/>
            <person name="Wu D."/>
            <person name="Madern D."/>
            <person name="Eisen J.A."/>
            <person name="Darling A.E."/>
            <person name="Facciotti M.T."/>
        </authorList>
    </citation>
    <scope>NUCLEOTIDE SEQUENCE [LARGE SCALE GENOMIC DNA]</scope>
    <source>
        <strain evidence="6 7">JCM 13552</strain>
    </source>
</reference>
<dbReference type="GO" id="GO:0030026">
    <property type="term" value="P:intracellular manganese ion homeostasis"/>
    <property type="evidence" value="ECO:0007669"/>
    <property type="project" value="InterPro"/>
</dbReference>
<dbReference type="eggNOG" id="arCOG01091">
    <property type="taxonomic scope" value="Archaea"/>
</dbReference>
<dbReference type="Proteomes" id="UP000011680">
    <property type="component" value="Unassembled WGS sequence"/>
</dbReference>
<dbReference type="Pfam" id="PF01988">
    <property type="entry name" value="VIT1"/>
    <property type="match status" value="1"/>
</dbReference>
<evidence type="ECO:0008006" key="8">
    <source>
        <dbReference type="Google" id="ProtNLM"/>
    </source>
</evidence>
<feature type="transmembrane region" description="Helical" evidence="5">
    <location>
        <begin position="54"/>
        <end position="74"/>
    </location>
</feature>
<dbReference type="STRING" id="1227457.C451_16435"/>
<evidence type="ECO:0000313" key="7">
    <source>
        <dbReference type="Proteomes" id="UP000011680"/>
    </source>
</evidence>